<keyword evidence="4" id="KW-0732">Signal</keyword>
<keyword evidence="6" id="KW-1185">Reference proteome</keyword>
<gene>
    <name evidence="5" type="ORF">SAMN06265353_1516</name>
</gene>
<dbReference type="InterPro" id="IPR011990">
    <property type="entry name" value="TPR-like_helical_dom_sf"/>
</dbReference>
<name>A0A285P4J0_9AQUI</name>
<proteinExistence type="predicted"/>
<evidence type="ECO:0000313" key="5">
    <source>
        <dbReference type="EMBL" id="SNZ16083.1"/>
    </source>
</evidence>
<feature type="repeat" description="TPR" evidence="3">
    <location>
        <begin position="39"/>
        <end position="72"/>
    </location>
</feature>
<dbReference type="AlphaFoldDB" id="A0A285P4J0"/>
<accession>A0A285P4J0</accession>
<dbReference type="Gene3D" id="1.25.40.10">
    <property type="entry name" value="Tetratricopeptide repeat domain"/>
    <property type="match status" value="1"/>
</dbReference>
<reference evidence="6" key="1">
    <citation type="submission" date="2017-09" db="EMBL/GenBank/DDBJ databases">
        <authorList>
            <person name="Varghese N."/>
            <person name="Submissions S."/>
        </authorList>
    </citation>
    <scope>NUCLEOTIDE SEQUENCE [LARGE SCALE GENOMIC DNA]</scope>
    <source>
        <strain evidence="6">DSM 2913</strain>
    </source>
</reference>
<dbReference type="PROSITE" id="PS51257">
    <property type="entry name" value="PROKAR_LIPOPROTEIN"/>
    <property type="match status" value="1"/>
</dbReference>
<dbReference type="Pfam" id="PF13431">
    <property type="entry name" value="TPR_17"/>
    <property type="match status" value="1"/>
</dbReference>
<dbReference type="SUPFAM" id="SSF48452">
    <property type="entry name" value="TPR-like"/>
    <property type="match status" value="1"/>
</dbReference>
<feature type="signal peptide" evidence="4">
    <location>
        <begin position="1"/>
        <end position="18"/>
    </location>
</feature>
<evidence type="ECO:0000256" key="2">
    <source>
        <dbReference type="ARBA" id="ARBA00022803"/>
    </source>
</evidence>
<evidence type="ECO:0000313" key="6">
    <source>
        <dbReference type="Proteomes" id="UP000218627"/>
    </source>
</evidence>
<protein>
    <submittedName>
        <fullName evidence="5">Tetratricopeptide repeat-containing protein</fullName>
    </submittedName>
</protein>
<evidence type="ECO:0000256" key="3">
    <source>
        <dbReference type="PROSITE-ProRule" id="PRU00339"/>
    </source>
</evidence>
<evidence type="ECO:0000256" key="1">
    <source>
        <dbReference type="ARBA" id="ARBA00022737"/>
    </source>
</evidence>
<dbReference type="InterPro" id="IPR019734">
    <property type="entry name" value="TPR_rpt"/>
</dbReference>
<keyword evidence="1" id="KW-0677">Repeat</keyword>
<dbReference type="RefSeq" id="WP_096603003.1">
    <property type="nucleotide sequence ID" value="NZ_OBEN01000010.1"/>
</dbReference>
<feature type="chain" id="PRO_5013238994" evidence="4">
    <location>
        <begin position="19"/>
        <end position="182"/>
    </location>
</feature>
<keyword evidence="2 3" id="KW-0802">TPR repeat</keyword>
<dbReference type="OrthoDB" id="15003at2"/>
<sequence length="182" mass="20948">MMLRSLVLLVMLFGFSCAEKTVVVREEPVHRPPGLAVASEKALENGKKQLAKGHCKQAIHEFNKALEKDPRNFYALYWLGVAEGMCGYYPQAYERLNLVIRYAPDPVWTARVYATLGLTLLYMGRDDDAVLYFERAKSIDPRNELVAVYYEGEDKKHKKGKGKLKKKPKDEEGYRITLKWMD</sequence>
<dbReference type="SMART" id="SM00028">
    <property type="entry name" value="TPR"/>
    <property type="match status" value="2"/>
</dbReference>
<dbReference type="Pfam" id="PF07719">
    <property type="entry name" value="TPR_2"/>
    <property type="match status" value="1"/>
</dbReference>
<dbReference type="Proteomes" id="UP000218627">
    <property type="component" value="Unassembled WGS sequence"/>
</dbReference>
<dbReference type="PROSITE" id="PS50005">
    <property type="entry name" value="TPR"/>
    <property type="match status" value="2"/>
</dbReference>
<dbReference type="EMBL" id="OBEN01000010">
    <property type="protein sequence ID" value="SNZ16083.1"/>
    <property type="molecule type" value="Genomic_DNA"/>
</dbReference>
<evidence type="ECO:0000256" key="4">
    <source>
        <dbReference type="SAM" id="SignalP"/>
    </source>
</evidence>
<organism evidence="5 6">
    <name type="scientific">Hydrogenobacter hydrogenophilus</name>
    <dbReference type="NCBI Taxonomy" id="35835"/>
    <lineage>
        <taxon>Bacteria</taxon>
        <taxon>Pseudomonadati</taxon>
        <taxon>Aquificota</taxon>
        <taxon>Aquificia</taxon>
        <taxon>Aquificales</taxon>
        <taxon>Aquificaceae</taxon>
        <taxon>Hydrogenobacter</taxon>
    </lineage>
</organism>
<dbReference type="InterPro" id="IPR013105">
    <property type="entry name" value="TPR_2"/>
</dbReference>
<feature type="repeat" description="TPR" evidence="3">
    <location>
        <begin position="110"/>
        <end position="143"/>
    </location>
</feature>